<evidence type="ECO:0000259" key="9">
    <source>
        <dbReference type="Pfam" id="PF25198"/>
    </source>
</evidence>
<evidence type="ECO:0000256" key="6">
    <source>
        <dbReference type="ARBA" id="ARBA00023139"/>
    </source>
</evidence>
<evidence type="ECO:0000256" key="1">
    <source>
        <dbReference type="ARBA" id="ARBA00004635"/>
    </source>
</evidence>
<accession>A0A934HWD1</accession>
<keyword evidence="5" id="KW-0472">Membrane</keyword>
<evidence type="ECO:0000259" key="8">
    <source>
        <dbReference type="Pfam" id="PF05504"/>
    </source>
</evidence>
<keyword evidence="7" id="KW-0449">Lipoprotein</keyword>
<dbReference type="Pfam" id="PF25198">
    <property type="entry name" value="Spore_GerAC_N"/>
    <property type="match status" value="1"/>
</dbReference>
<dbReference type="InterPro" id="IPR046953">
    <property type="entry name" value="Spore_GerAC-like_C"/>
</dbReference>
<dbReference type="Pfam" id="PF05504">
    <property type="entry name" value="Spore_GerAC"/>
    <property type="match status" value="1"/>
</dbReference>
<dbReference type="EMBL" id="JAEEGB010000005">
    <property type="protein sequence ID" value="MBI6872018.1"/>
    <property type="molecule type" value="Genomic_DNA"/>
</dbReference>
<dbReference type="NCBIfam" id="TIGR02887">
    <property type="entry name" value="spore_ger_x_C"/>
    <property type="match status" value="1"/>
</dbReference>
<evidence type="ECO:0000313" key="11">
    <source>
        <dbReference type="Proteomes" id="UP000622687"/>
    </source>
</evidence>
<dbReference type="GO" id="GO:0009847">
    <property type="term" value="P:spore germination"/>
    <property type="evidence" value="ECO:0007669"/>
    <property type="project" value="InterPro"/>
</dbReference>
<dbReference type="PROSITE" id="PS51257">
    <property type="entry name" value="PROKAR_LIPOPROTEIN"/>
    <property type="match status" value="1"/>
</dbReference>
<dbReference type="RefSeq" id="WP_211141445.1">
    <property type="nucleotide sequence ID" value="NZ_JAEEGB010000005.1"/>
</dbReference>
<feature type="domain" description="Spore germination GerAC-like C-terminal" evidence="8">
    <location>
        <begin position="208"/>
        <end position="369"/>
    </location>
</feature>
<name>A0A934HWD1_9CLOT</name>
<organism evidence="10 11">
    <name type="scientific">Clostridium aciditolerans</name>
    <dbReference type="NCBI Taxonomy" id="339861"/>
    <lineage>
        <taxon>Bacteria</taxon>
        <taxon>Bacillati</taxon>
        <taxon>Bacillota</taxon>
        <taxon>Clostridia</taxon>
        <taxon>Eubacteriales</taxon>
        <taxon>Clostridiaceae</taxon>
        <taxon>Clostridium</taxon>
    </lineage>
</organism>
<evidence type="ECO:0000256" key="7">
    <source>
        <dbReference type="ARBA" id="ARBA00023288"/>
    </source>
</evidence>
<evidence type="ECO:0000256" key="3">
    <source>
        <dbReference type="ARBA" id="ARBA00022544"/>
    </source>
</evidence>
<evidence type="ECO:0000256" key="2">
    <source>
        <dbReference type="ARBA" id="ARBA00007886"/>
    </source>
</evidence>
<evidence type="ECO:0000256" key="5">
    <source>
        <dbReference type="ARBA" id="ARBA00023136"/>
    </source>
</evidence>
<sequence length="380" mass="44024">MIRRYNKTIIMLLLTLFLTGCWDYRDINRRSIDLSIGVDDVENQLEFTGEIAKLTASNTQGRGMLQVVDVYKYRSLGKHFEESNADHNVKVPFQDFAGAVRVIAFSKKYAEKKGIEAYINRAYFTIWLRNSVPVVICKEPAKELFTGRIENDIFIGYGIEDTIRYLDETGAALHKTVQDIQTDIQFGDIGLLLPYITKEDNKNIKYLGFAVMKDSKLIDIIDYKESTGFLYLVAKKTTVERVIPHPKNEKNLVSVKPVLEKRTIRTKYEDNKINIYIDLKLNAQIQYEYSIEPLSKAETKKIEDIVSNMTKEEVMRAINRSQNEMQCDVFGFAKYFRAEHAIEYKKMNWKEEYPKANFHVNVKTTIKDTSILDPNGKKPD</sequence>
<dbReference type="InterPro" id="IPR038501">
    <property type="entry name" value="Spore_GerAC_C_sf"/>
</dbReference>
<dbReference type="Proteomes" id="UP000622687">
    <property type="component" value="Unassembled WGS sequence"/>
</dbReference>
<reference evidence="10" key="1">
    <citation type="submission" date="2020-12" db="EMBL/GenBank/DDBJ databases">
        <title>Clostridium thailandense sp. nov., a novel acetogenic bacterium isolated from peat land soil in Thailand.</title>
        <authorList>
            <person name="Chaikitkaew S."/>
            <person name="Birkeland N.K."/>
        </authorList>
    </citation>
    <scope>NUCLEOTIDE SEQUENCE</scope>
    <source>
        <strain evidence="10">DSM 17425</strain>
    </source>
</reference>
<keyword evidence="11" id="KW-1185">Reference proteome</keyword>
<proteinExistence type="inferred from homology"/>
<dbReference type="InterPro" id="IPR057336">
    <property type="entry name" value="GerAC_N"/>
</dbReference>
<dbReference type="InterPro" id="IPR008844">
    <property type="entry name" value="Spore_GerAC-like"/>
</dbReference>
<dbReference type="Gene3D" id="3.30.300.210">
    <property type="entry name" value="Nutrient germinant receptor protein C, domain 3"/>
    <property type="match status" value="1"/>
</dbReference>
<comment type="similarity">
    <text evidence="2">Belongs to the GerABKC lipoprotein family.</text>
</comment>
<dbReference type="PANTHER" id="PTHR35789">
    <property type="entry name" value="SPORE GERMINATION PROTEIN B3"/>
    <property type="match status" value="1"/>
</dbReference>
<dbReference type="AlphaFoldDB" id="A0A934HWD1"/>
<keyword evidence="4" id="KW-0732">Signal</keyword>
<comment type="subcellular location">
    <subcellularLocation>
        <location evidence="1">Membrane</location>
        <topology evidence="1">Lipid-anchor</topology>
    </subcellularLocation>
</comment>
<gene>
    <name evidence="10" type="ORF">I6U51_04755</name>
</gene>
<keyword evidence="3" id="KW-0309">Germination</keyword>
<evidence type="ECO:0000313" key="10">
    <source>
        <dbReference type="EMBL" id="MBI6872018.1"/>
    </source>
</evidence>
<feature type="domain" description="Spore germination protein N-terminal" evidence="9">
    <location>
        <begin position="23"/>
        <end position="197"/>
    </location>
</feature>
<dbReference type="GO" id="GO:0016020">
    <property type="term" value="C:membrane"/>
    <property type="evidence" value="ECO:0007669"/>
    <property type="project" value="UniProtKB-SubCell"/>
</dbReference>
<evidence type="ECO:0000256" key="4">
    <source>
        <dbReference type="ARBA" id="ARBA00022729"/>
    </source>
</evidence>
<keyword evidence="6" id="KW-0564">Palmitate</keyword>
<dbReference type="PANTHER" id="PTHR35789:SF1">
    <property type="entry name" value="SPORE GERMINATION PROTEIN B3"/>
    <property type="match status" value="1"/>
</dbReference>
<protein>
    <submittedName>
        <fullName evidence="10">Ger(X)C family spore germination protein</fullName>
    </submittedName>
</protein>
<comment type="caution">
    <text evidence="10">The sequence shown here is derived from an EMBL/GenBank/DDBJ whole genome shotgun (WGS) entry which is preliminary data.</text>
</comment>